<keyword evidence="1" id="KW-0472">Membrane</keyword>
<feature type="transmembrane region" description="Helical" evidence="1">
    <location>
        <begin position="90"/>
        <end position="112"/>
    </location>
</feature>
<evidence type="ECO:0008006" key="4">
    <source>
        <dbReference type="Google" id="ProtNLM"/>
    </source>
</evidence>
<dbReference type="Proteomes" id="UP001597183">
    <property type="component" value="Unassembled WGS sequence"/>
</dbReference>
<dbReference type="EMBL" id="JBHTMK010000079">
    <property type="protein sequence ID" value="MFD1374248.1"/>
    <property type="molecule type" value="Genomic_DNA"/>
</dbReference>
<keyword evidence="1" id="KW-1133">Transmembrane helix</keyword>
<name>A0ABW4AWC1_9ACTN</name>
<gene>
    <name evidence="2" type="ORF">ACFQ5G_53725</name>
</gene>
<keyword evidence="1" id="KW-0812">Transmembrane</keyword>
<sequence>MSGRFARFAECLLAGLLTVLFALPVVTAFAAFTTACTMLREERPIGLRTYTRCLAEVLRSGPIVLVVPPLVLLVLVADALAVASGVPGAGLLGAVTALAGAVVLPLGMRVAAGWRPGRRWPAVTRAAATDLVQDLRGSVLLLFAALIAVLVAVAIPITALLLPGMLALGAVAVDASARHRSTRHDVVEDASPRLKESACRLAG</sequence>
<accession>A0ABW4AWC1</accession>
<feature type="transmembrane region" description="Helical" evidence="1">
    <location>
        <begin position="140"/>
        <end position="173"/>
    </location>
</feature>
<feature type="transmembrane region" description="Helical" evidence="1">
    <location>
        <begin position="63"/>
        <end position="83"/>
    </location>
</feature>
<keyword evidence="3" id="KW-1185">Reference proteome</keyword>
<organism evidence="2 3">
    <name type="scientific">Actinoplanes sichuanensis</name>
    <dbReference type="NCBI Taxonomy" id="512349"/>
    <lineage>
        <taxon>Bacteria</taxon>
        <taxon>Bacillati</taxon>
        <taxon>Actinomycetota</taxon>
        <taxon>Actinomycetes</taxon>
        <taxon>Micromonosporales</taxon>
        <taxon>Micromonosporaceae</taxon>
        <taxon>Actinoplanes</taxon>
    </lineage>
</organism>
<protein>
    <recommendedName>
        <fullName evidence="4">Membrane protein YesL</fullName>
    </recommendedName>
</protein>
<dbReference type="RefSeq" id="WP_317794155.1">
    <property type="nucleotide sequence ID" value="NZ_AP028461.1"/>
</dbReference>
<comment type="caution">
    <text evidence="2">The sequence shown here is derived from an EMBL/GenBank/DDBJ whole genome shotgun (WGS) entry which is preliminary data.</text>
</comment>
<proteinExistence type="predicted"/>
<evidence type="ECO:0000313" key="3">
    <source>
        <dbReference type="Proteomes" id="UP001597183"/>
    </source>
</evidence>
<evidence type="ECO:0000313" key="2">
    <source>
        <dbReference type="EMBL" id="MFD1374248.1"/>
    </source>
</evidence>
<evidence type="ECO:0000256" key="1">
    <source>
        <dbReference type="SAM" id="Phobius"/>
    </source>
</evidence>
<reference evidence="3" key="1">
    <citation type="journal article" date="2019" name="Int. J. Syst. Evol. Microbiol.">
        <title>The Global Catalogue of Microorganisms (GCM) 10K type strain sequencing project: providing services to taxonomists for standard genome sequencing and annotation.</title>
        <authorList>
            <consortium name="The Broad Institute Genomics Platform"/>
            <consortium name="The Broad Institute Genome Sequencing Center for Infectious Disease"/>
            <person name="Wu L."/>
            <person name="Ma J."/>
        </authorList>
    </citation>
    <scope>NUCLEOTIDE SEQUENCE [LARGE SCALE GENOMIC DNA]</scope>
    <source>
        <strain evidence="3">CCM 7526</strain>
    </source>
</reference>